<evidence type="ECO:0000313" key="3">
    <source>
        <dbReference type="EMBL" id="CAL4790076.1"/>
    </source>
</evidence>
<name>A0A9P1D2R7_9DINO</name>
<dbReference type="InterPro" id="IPR050181">
    <property type="entry name" value="Cold_shock_domain"/>
</dbReference>
<dbReference type="CDD" id="cd04458">
    <property type="entry name" value="CSP_CDS"/>
    <property type="match status" value="1"/>
</dbReference>
<sequence>MIYYDQSLSIIINRCIVCVSVRTGTVKFFNPNKGWGFIECAAAGTDVFLYKGDLKGMCVEPGQTVQFNTIQNEKGTQAQDVTVVVAPHEASYFGEIKSFNPMKGYGFISSPAFPEQDVFLLKTDLPGQHGPSGTPVKFKVVLEAKGYAAKEVMLLGEAGKQVQMMNQMMGAWGMGPMMNMMGGMGKGMGKMGKGSPMGQMGQMGGGKGMSKGNMVWQPQFMKKGMGPMGGPMALMGKGMM</sequence>
<dbReference type="EMBL" id="CAMXCT020003154">
    <property type="protein sequence ID" value="CAL1156139.1"/>
    <property type="molecule type" value="Genomic_DNA"/>
</dbReference>
<dbReference type="AlphaFoldDB" id="A0A9P1D2R7"/>
<reference evidence="2" key="1">
    <citation type="submission" date="2022-10" db="EMBL/GenBank/DDBJ databases">
        <authorList>
            <person name="Chen Y."/>
            <person name="Dougan E. K."/>
            <person name="Chan C."/>
            <person name="Rhodes N."/>
            <person name="Thang M."/>
        </authorList>
    </citation>
    <scope>NUCLEOTIDE SEQUENCE</scope>
</reference>
<dbReference type="InterPro" id="IPR011129">
    <property type="entry name" value="CSD"/>
</dbReference>
<dbReference type="Pfam" id="PF00313">
    <property type="entry name" value="CSD"/>
    <property type="match status" value="1"/>
</dbReference>
<proteinExistence type="predicted"/>
<reference evidence="3 4" key="2">
    <citation type="submission" date="2024-05" db="EMBL/GenBank/DDBJ databases">
        <authorList>
            <person name="Chen Y."/>
            <person name="Shah S."/>
            <person name="Dougan E. K."/>
            <person name="Thang M."/>
            <person name="Chan C."/>
        </authorList>
    </citation>
    <scope>NUCLEOTIDE SEQUENCE [LARGE SCALE GENOMIC DNA]</scope>
</reference>
<evidence type="ECO:0000313" key="2">
    <source>
        <dbReference type="EMBL" id="CAI4002764.1"/>
    </source>
</evidence>
<organism evidence="2">
    <name type="scientific">Cladocopium goreaui</name>
    <dbReference type="NCBI Taxonomy" id="2562237"/>
    <lineage>
        <taxon>Eukaryota</taxon>
        <taxon>Sar</taxon>
        <taxon>Alveolata</taxon>
        <taxon>Dinophyceae</taxon>
        <taxon>Suessiales</taxon>
        <taxon>Symbiodiniaceae</taxon>
        <taxon>Cladocopium</taxon>
    </lineage>
</organism>
<dbReference type="GO" id="GO:0003676">
    <property type="term" value="F:nucleic acid binding"/>
    <property type="evidence" value="ECO:0007669"/>
    <property type="project" value="InterPro"/>
</dbReference>
<dbReference type="EMBL" id="CAMXCT030003154">
    <property type="protein sequence ID" value="CAL4790076.1"/>
    <property type="molecule type" value="Genomic_DNA"/>
</dbReference>
<dbReference type="Proteomes" id="UP001152797">
    <property type="component" value="Unassembled WGS sequence"/>
</dbReference>
<dbReference type="SMART" id="SM00357">
    <property type="entry name" value="CSP"/>
    <property type="match status" value="2"/>
</dbReference>
<protein>
    <submittedName>
        <fullName evidence="3">Cold shock-like protein</fullName>
    </submittedName>
</protein>
<dbReference type="InterPro" id="IPR002059">
    <property type="entry name" value="CSP_DNA-bd"/>
</dbReference>
<gene>
    <name evidence="2" type="ORF">C1SCF055_LOCUS28690</name>
</gene>
<evidence type="ECO:0000259" key="1">
    <source>
        <dbReference type="PROSITE" id="PS51857"/>
    </source>
</evidence>
<dbReference type="PANTHER" id="PTHR11544">
    <property type="entry name" value="COLD SHOCK DOMAIN CONTAINING PROTEINS"/>
    <property type="match status" value="1"/>
</dbReference>
<feature type="domain" description="CSD" evidence="1">
    <location>
        <begin position="21"/>
        <end position="83"/>
    </location>
</feature>
<keyword evidence="4" id="KW-1185">Reference proteome</keyword>
<evidence type="ECO:0000313" key="4">
    <source>
        <dbReference type="Proteomes" id="UP001152797"/>
    </source>
</evidence>
<dbReference type="OrthoDB" id="422005at2759"/>
<dbReference type="Gene3D" id="2.40.50.140">
    <property type="entry name" value="Nucleic acid-binding proteins"/>
    <property type="match status" value="2"/>
</dbReference>
<dbReference type="PROSITE" id="PS51857">
    <property type="entry name" value="CSD_2"/>
    <property type="match status" value="1"/>
</dbReference>
<dbReference type="InterPro" id="IPR012340">
    <property type="entry name" value="NA-bd_OB-fold"/>
</dbReference>
<comment type="caution">
    <text evidence="2">The sequence shown here is derived from an EMBL/GenBank/DDBJ whole genome shotgun (WGS) entry which is preliminary data.</text>
</comment>
<accession>A0A9P1D2R7</accession>
<dbReference type="PRINTS" id="PR00050">
    <property type="entry name" value="COLDSHOCK"/>
</dbReference>
<dbReference type="EMBL" id="CAMXCT010003154">
    <property type="protein sequence ID" value="CAI4002764.1"/>
    <property type="molecule type" value="Genomic_DNA"/>
</dbReference>
<dbReference type="SUPFAM" id="SSF50249">
    <property type="entry name" value="Nucleic acid-binding proteins"/>
    <property type="match status" value="2"/>
</dbReference>